<evidence type="ECO:0000313" key="3">
    <source>
        <dbReference type="Proteomes" id="UP000011058"/>
    </source>
</evidence>
<dbReference type="Proteomes" id="UP000011058">
    <property type="component" value="Chromosome"/>
</dbReference>
<dbReference type="Pfam" id="PF00899">
    <property type="entry name" value="ThiF"/>
    <property type="match status" value="1"/>
</dbReference>
<dbReference type="CDD" id="cd01483">
    <property type="entry name" value="E1_enzyme_family"/>
    <property type="match status" value="1"/>
</dbReference>
<dbReference type="AlphaFoldDB" id="I0KAZ0"/>
<dbReference type="GO" id="GO:0016779">
    <property type="term" value="F:nucleotidyltransferase activity"/>
    <property type="evidence" value="ECO:0007669"/>
    <property type="project" value="TreeGrafter"/>
</dbReference>
<proteinExistence type="predicted"/>
<dbReference type="KEGG" id="fae:FAES_3284"/>
<dbReference type="OrthoDB" id="5298642at2"/>
<evidence type="ECO:0000313" key="2">
    <source>
        <dbReference type="EMBL" id="CCH01293.1"/>
    </source>
</evidence>
<dbReference type="Gene3D" id="3.40.50.720">
    <property type="entry name" value="NAD(P)-binding Rossmann-like Domain"/>
    <property type="match status" value="1"/>
</dbReference>
<organism evidence="2 3">
    <name type="scientific">Fibrella aestuarina BUZ 2</name>
    <dbReference type="NCBI Taxonomy" id="1166018"/>
    <lineage>
        <taxon>Bacteria</taxon>
        <taxon>Pseudomonadati</taxon>
        <taxon>Bacteroidota</taxon>
        <taxon>Cytophagia</taxon>
        <taxon>Cytophagales</taxon>
        <taxon>Spirosomataceae</taxon>
        <taxon>Fibrella</taxon>
    </lineage>
</organism>
<dbReference type="InterPro" id="IPR000594">
    <property type="entry name" value="ThiF_NAD_FAD-bd"/>
</dbReference>
<dbReference type="STRING" id="1166018.FAES_3284"/>
<dbReference type="HOGENOM" id="CLU_070016_0_0_10"/>
<accession>I0KAZ0</accession>
<name>I0KAZ0_9BACT</name>
<feature type="domain" description="THIF-type NAD/FAD binding fold" evidence="1">
    <location>
        <begin position="20"/>
        <end position="232"/>
    </location>
</feature>
<reference evidence="2 3" key="1">
    <citation type="journal article" date="2012" name="J. Bacteriol.">
        <title>Genome Sequence of Fibrella aestuarina BUZ 2T, a Filamentous Marine Bacterium.</title>
        <authorList>
            <person name="Filippini M."/>
            <person name="Qi W."/>
            <person name="Blom J."/>
            <person name="Goesmann A."/>
            <person name="Smits T.H."/>
            <person name="Bagheri H.C."/>
        </authorList>
    </citation>
    <scope>NUCLEOTIDE SEQUENCE [LARGE SCALE GENOMIC DNA]</scope>
    <source>
        <strain evidence="3">BUZ 2T</strain>
    </source>
</reference>
<dbReference type="NCBIfam" id="TIGR03736">
    <property type="entry name" value="PRTRC_ThiF"/>
    <property type="match status" value="1"/>
</dbReference>
<protein>
    <submittedName>
        <fullName evidence="2">ThiF family protein, ubiquitin-activating enzyme</fullName>
    </submittedName>
</protein>
<dbReference type="InterPro" id="IPR045886">
    <property type="entry name" value="ThiF/MoeB/HesA"/>
</dbReference>
<dbReference type="eggNOG" id="COG0476">
    <property type="taxonomic scope" value="Bacteria"/>
</dbReference>
<dbReference type="GO" id="GO:0004792">
    <property type="term" value="F:thiosulfate-cyanide sulfurtransferase activity"/>
    <property type="evidence" value="ECO:0007669"/>
    <property type="project" value="TreeGrafter"/>
</dbReference>
<dbReference type="RefSeq" id="WP_015332392.1">
    <property type="nucleotide sequence ID" value="NC_020054.1"/>
</dbReference>
<dbReference type="InterPro" id="IPR035985">
    <property type="entry name" value="Ubiquitin-activating_enz"/>
</dbReference>
<gene>
    <name evidence="2" type="ORF">FAES_3284</name>
</gene>
<sequence length="263" mass="29325">MTSVHLTAKYLISPQNPITVNLIGAGGTGSQVLTALARMNVAMLALGHPGLYVCVWDHDTVSRANMGRQLFAQCEVGQHKAVALINRTNRFFGTNWKAIAHKYEKANLWQSPFAHGSANVTISCVDTVAARFQIADTLKTLNVHEDHRDRPYYWMDFGNSLTSGQVMLSTVGKHKQPDSKKFKTVAHLPFITDEYADALRNTVETNEPSCSLAEALERQDLFINPTLAQMGCKLLWNLFREGMTPNRGFFLNLADFRSMPLPV</sequence>
<keyword evidence="3" id="KW-1185">Reference proteome</keyword>
<dbReference type="PATRIC" id="fig|1166018.3.peg.5060"/>
<evidence type="ECO:0000259" key="1">
    <source>
        <dbReference type="Pfam" id="PF00899"/>
    </source>
</evidence>
<dbReference type="SUPFAM" id="SSF69572">
    <property type="entry name" value="Activating enzymes of the ubiquitin-like proteins"/>
    <property type="match status" value="1"/>
</dbReference>
<dbReference type="GO" id="GO:0005737">
    <property type="term" value="C:cytoplasm"/>
    <property type="evidence" value="ECO:0007669"/>
    <property type="project" value="TreeGrafter"/>
</dbReference>
<dbReference type="EMBL" id="HE796683">
    <property type="protein sequence ID" value="CCH01293.1"/>
    <property type="molecule type" value="Genomic_DNA"/>
</dbReference>
<dbReference type="InterPro" id="IPR022500">
    <property type="entry name" value="PRTRC_ThiF"/>
</dbReference>
<dbReference type="GO" id="GO:0008641">
    <property type="term" value="F:ubiquitin-like modifier activating enzyme activity"/>
    <property type="evidence" value="ECO:0007669"/>
    <property type="project" value="InterPro"/>
</dbReference>
<dbReference type="PANTHER" id="PTHR10953">
    <property type="entry name" value="UBIQUITIN-ACTIVATING ENZYME E1"/>
    <property type="match status" value="1"/>
</dbReference>
<dbReference type="PANTHER" id="PTHR10953:SF247">
    <property type="entry name" value="SLL6053 PROTEIN"/>
    <property type="match status" value="1"/>
</dbReference>